<evidence type="ECO:0000256" key="1">
    <source>
        <dbReference type="SAM" id="SignalP"/>
    </source>
</evidence>
<sequence length="128" mass="13949">MIKVLASAAALMMVAAGQPAAAQTQAEMNARAGADLRRADHALNAQWKQTYALMKERDAEDGRRGGGLGYAAATLASQRAWLQFRDKQCVIEGGEVAGGSMQPMVRGQCLARLTRERTKQLKDLMWTR</sequence>
<comment type="caution">
    <text evidence="3">The sequence shown here is derived from an EMBL/GenBank/DDBJ whole genome shotgun (WGS) entry which is preliminary data.</text>
</comment>
<feature type="chain" id="PRO_5012798745" description="Lysozyme inhibitor LprI-like N-terminal domain-containing protein" evidence="1">
    <location>
        <begin position="23"/>
        <end position="128"/>
    </location>
</feature>
<name>A0A1V2EWC1_9SPHN</name>
<feature type="signal peptide" evidence="1">
    <location>
        <begin position="1"/>
        <end position="22"/>
    </location>
</feature>
<dbReference type="RefSeq" id="WP_076744033.1">
    <property type="nucleotide sequence ID" value="NZ_MPSB01000004.1"/>
</dbReference>
<evidence type="ECO:0000313" key="3">
    <source>
        <dbReference type="EMBL" id="ONF96469.1"/>
    </source>
</evidence>
<accession>A0A1V2EWC1</accession>
<keyword evidence="4" id="KW-1185">Reference proteome</keyword>
<feature type="domain" description="Lysozyme inhibitor LprI-like N-terminal" evidence="2">
    <location>
        <begin position="19"/>
        <end position="121"/>
    </location>
</feature>
<protein>
    <recommendedName>
        <fullName evidence="2">Lysozyme inhibitor LprI-like N-terminal domain-containing protein</fullName>
    </recommendedName>
</protein>
<dbReference type="AlphaFoldDB" id="A0A1V2EWC1"/>
<reference evidence="3 4" key="1">
    <citation type="submission" date="2016-11" db="EMBL/GenBank/DDBJ databases">
        <title>Genome sequence of Sphingomonas jeddahensis G39.</title>
        <authorList>
            <person name="Poehlein A."/>
            <person name="Wuebbeler J.H."/>
            <person name="Steinbuechel A."/>
            <person name="Daniel R."/>
        </authorList>
    </citation>
    <scope>NUCLEOTIDE SEQUENCE [LARGE SCALE GENOMIC DNA]</scope>
    <source>
        <strain evidence="3 4">G39</strain>
    </source>
</reference>
<keyword evidence="1" id="KW-0732">Signal</keyword>
<dbReference type="Proteomes" id="UP000188729">
    <property type="component" value="Unassembled WGS sequence"/>
</dbReference>
<dbReference type="InterPro" id="IPR009739">
    <property type="entry name" value="LprI-like_N"/>
</dbReference>
<dbReference type="Pfam" id="PF07007">
    <property type="entry name" value="LprI"/>
    <property type="match status" value="1"/>
</dbReference>
<dbReference type="EMBL" id="MPSB01000004">
    <property type="protein sequence ID" value="ONF96469.1"/>
    <property type="molecule type" value="Genomic_DNA"/>
</dbReference>
<proteinExistence type="predicted"/>
<organism evidence="3 4">
    <name type="scientific">Sphingomonas jeddahensis</name>
    <dbReference type="NCBI Taxonomy" id="1915074"/>
    <lineage>
        <taxon>Bacteria</taxon>
        <taxon>Pseudomonadati</taxon>
        <taxon>Pseudomonadota</taxon>
        <taxon>Alphaproteobacteria</taxon>
        <taxon>Sphingomonadales</taxon>
        <taxon>Sphingomonadaceae</taxon>
        <taxon>Sphingomonas</taxon>
    </lineage>
</organism>
<dbReference type="STRING" id="1915074.SPHI_12540"/>
<evidence type="ECO:0000313" key="4">
    <source>
        <dbReference type="Proteomes" id="UP000188729"/>
    </source>
</evidence>
<dbReference type="Gene3D" id="1.20.1270.180">
    <property type="match status" value="1"/>
</dbReference>
<gene>
    <name evidence="3" type="ORF">SPHI_12540</name>
</gene>
<evidence type="ECO:0000259" key="2">
    <source>
        <dbReference type="Pfam" id="PF07007"/>
    </source>
</evidence>